<proteinExistence type="predicted"/>
<accession>A0A5C0UIU8</accession>
<sequence>MIVLFKNLFRKVIMVSKMISVLFAMLFEKALIDLPKKIAIILFVKEVLFANDLRMVVRS</sequence>
<reference evidence="1 2" key="1">
    <citation type="submission" date="2019-08" db="EMBL/GenBank/DDBJ databases">
        <title>Highly reduced genomes of protist endosymbionts show evolutionary convergence.</title>
        <authorList>
            <person name="George E."/>
            <person name="Husnik F."/>
            <person name="Tashyreva D."/>
            <person name="Prokopchuk G."/>
            <person name="Horak A."/>
            <person name="Kwong W.K."/>
            <person name="Lukes J."/>
            <person name="Keeling P.J."/>
        </authorList>
    </citation>
    <scope>NUCLEOTIDE SEQUENCE [LARGE SCALE GENOMIC DNA]</scope>
    <source>
        <strain evidence="1">1604LC</strain>
    </source>
</reference>
<evidence type="ECO:0000313" key="2">
    <source>
        <dbReference type="Proteomes" id="UP000325004"/>
    </source>
</evidence>
<keyword evidence="2" id="KW-1185">Reference proteome</keyword>
<dbReference type="RefSeq" id="WP_148971925.1">
    <property type="nucleotide sequence ID" value="NZ_CP043316.1"/>
</dbReference>
<dbReference type="Proteomes" id="UP000325004">
    <property type="component" value="Chromosome"/>
</dbReference>
<organism evidence="1 2">
    <name type="scientific">Candidatus Cytomitobacter primus</name>
    <dbReference type="NCBI Taxonomy" id="2066024"/>
    <lineage>
        <taxon>Bacteria</taxon>
        <taxon>Pseudomonadati</taxon>
        <taxon>Pseudomonadota</taxon>
        <taxon>Alphaproteobacteria</taxon>
        <taxon>Holosporales</taxon>
        <taxon>Holosporaceae</taxon>
        <taxon>Candidatus Cytomitobacter</taxon>
    </lineage>
</organism>
<dbReference type="EMBL" id="CP043316">
    <property type="protein sequence ID" value="QEK38804.1"/>
    <property type="molecule type" value="Genomic_DNA"/>
</dbReference>
<protein>
    <submittedName>
        <fullName evidence="1">Uncharacterized protein</fullName>
    </submittedName>
</protein>
<dbReference type="KEGG" id="cpri:FZC34_02735"/>
<evidence type="ECO:0000313" key="1">
    <source>
        <dbReference type="EMBL" id="QEK38804.1"/>
    </source>
</evidence>
<name>A0A5C0UIU8_9PROT</name>
<dbReference type="AlphaFoldDB" id="A0A5C0UIU8"/>
<gene>
    <name evidence="1" type="ORF">FZC34_02735</name>
</gene>